<accession>A0A8H6PNV1</accession>
<evidence type="ECO:0000313" key="5">
    <source>
        <dbReference type="EMBL" id="KAF7157802.1"/>
    </source>
</evidence>
<comment type="similarity">
    <text evidence="3">Belongs to the flavoredoxin family.</text>
</comment>
<organism evidence="5 6">
    <name type="scientific">Aspergillus hiratsukae</name>
    <dbReference type="NCBI Taxonomy" id="1194566"/>
    <lineage>
        <taxon>Eukaryota</taxon>
        <taxon>Fungi</taxon>
        <taxon>Dikarya</taxon>
        <taxon>Ascomycota</taxon>
        <taxon>Pezizomycotina</taxon>
        <taxon>Eurotiomycetes</taxon>
        <taxon>Eurotiomycetidae</taxon>
        <taxon>Eurotiales</taxon>
        <taxon>Aspergillaceae</taxon>
        <taxon>Aspergillus</taxon>
        <taxon>Aspergillus subgen. Fumigati</taxon>
    </lineage>
</organism>
<evidence type="ECO:0000256" key="2">
    <source>
        <dbReference type="ARBA" id="ARBA00022630"/>
    </source>
</evidence>
<sequence length="199" mass="21999">MGHSVISPAIFYWGIGRPCDNSQRRRKPNIAPMSSAWWLGNRAVLGLGRSSQTTANIIRSRQCVLNLPSDDMVQSVNALARTTGTKDVPAFNAERGYRYEKDKFGIAGLTPVSANLVQPPWDPGVSDGPVELQGCLVAIEVKIVKTHVVDELRLPGYANRIDPDKWKPIIMSFQNFYGLKDGKPADSTLAKIDEESYRV</sequence>
<dbReference type="Proteomes" id="UP000662466">
    <property type="component" value="Unassembled WGS sequence"/>
</dbReference>
<keyword evidence="2" id="KW-0285">Flavoprotein</keyword>
<dbReference type="PANTHER" id="PTHR43567">
    <property type="entry name" value="FLAVOREDOXIN-RELATED-RELATED"/>
    <property type="match status" value="1"/>
</dbReference>
<dbReference type="AlphaFoldDB" id="A0A8H6PNV1"/>
<gene>
    <name evidence="5" type="ORF">CNMCM6106_003931</name>
</gene>
<evidence type="ECO:0000256" key="1">
    <source>
        <dbReference type="ARBA" id="ARBA00001917"/>
    </source>
</evidence>
<comment type="cofactor">
    <cofactor evidence="1">
        <name>FMN</name>
        <dbReference type="ChEBI" id="CHEBI:58210"/>
    </cofactor>
</comment>
<reference evidence="5" key="1">
    <citation type="submission" date="2020-06" db="EMBL/GenBank/DDBJ databases">
        <title>Draft genome sequences of strains closely related to Aspergillus parafelis and Aspergillus hiratsukae.</title>
        <authorList>
            <person name="Dos Santos R.A.C."/>
            <person name="Rivero-Menendez O."/>
            <person name="Steenwyk J.L."/>
            <person name="Mead M.E."/>
            <person name="Goldman G.H."/>
            <person name="Alastruey-Izquierdo A."/>
            <person name="Rokas A."/>
        </authorList>
    </citation>
    <scope>NUCLEOTIDE SEQUENCE</scope>
    <source>
        <strain evidence="5">CNM-CM6106</strain>
    </source>
</reference>
<dbReference type="EMBL" id="JACBAF010002296">
    <property type="protein sequence ID" value="KAF7157802.1"/>
    <property type="molecule type" value="Genomic_DNA"/>
</dbReference>
<evidence type="ECO:0000313" key="6">
    <source>
        <dbReference type="Proteomes" id="UP000662466"/>
    </source>
</evidence>
<dbReference type="GO" id="GO:0010181">
    <property type="term" value="F:FMN binding"/>
    <property type="evidence" value="ECO:0007669"/>
    <property type="project" value="InterPro"/>
</dbReference>
<dbReference type="InterPro" id="IPR002563">
    <property type="entry name" value="Flavin_Rdtase-like_dom"/>
</dbReference>
<evidence type="ECO:0000256" key="3">
    <source>
        <dbReference type="ARBA" id="ARBA00038054"/>
    </source>
</evidence>
<evidence type="ECO:0000259" key="4">
    <source>
        <dbReference type="Pfam" id="PF01613"/>
    </source>
</evidence>
<dbReference type="Pfam" id="PF01613">
    <property type="entry name" value="Flavin_Reduct"/>
    <property type="match status" value="1"/>
</dbReference>
<dbReference type="InterPro" id="IPR012349">
    <property type="entry name" value="Split_barrel_FMN-bd"/>
</dbReference>
<dbReference type="SUPFAM" id="SSF50475">
    <property type="entry name" value="FMN-binding split barrel"/>
    <property type="match status" value="1"/>
</dbReference>
<proteinExistence type="inferred from homology"/>
<feature type="domain" description="Flavin reductase like" evidence="4">
    <location>
        <begin position="25"/>
        <end position="149"/>
    </location>
</feature>
<protein>
    <recommendedName>
        <fullName evidence="4">Flavin reductase like domain-containing protein</fullName>
    </recommendedName>
</protein>
<comment type="caution">
    <text evidence="5">The sequence shown here is derived from an EMBL/GenBank/DDBJ whole genome shotgun (WGS) entry which is preliminary data.</text>
</comment>
<dbReference type="InterPro" id="IPR052174">
    <property type="entry name" value="Flavoredoxin"/>
</dbReference>
<dbReference type="Gene3D" id="2.30.110.10">
    <property type="entry name" value="Electron Transport, Fmn-binding Protein, Chain A"/>
    <property type="match status" value="1"/>
</dbReference>
<dbReference type="PANTHER" id="PTHR43567:SF1">
    <property type="entry name" value="FLAVOREDOXIN"/>
    <property type="match status" value="1"/>
</dbReference>
<name>A0A8H6PNV1_9EURO</name>